<dbReference type="RefSeq" id="WP_276658274.1">
    <property type="nucleotide sequence ID" value="NZ_SSFD01000127.1"/>
</dbReference>
<dbReference type="InterPro" id="IPR017459">
    <property type="entry name" value="Glycosyl_Trfase_fam3_N_dom"/>
</dbReference>
<sequence length="304" mass="32165">MKYGPIIKEIGRGAKGARDLDTAAAAALFGDILDGVVPELELGAILLAFRIKSEALPELLGFKQAMDARTVQVAVPEGPRCVVLPTYNGARRQANLMPLVALLLAREGVPVLIQGRHDFETRVSPFELLAALDLHPAADAVEASAQLARRHIACIGVDKLLPGLDPLLALRLRMGVRASGHTMAKLIDPCRGRSVRVVAVTHPEYLERMDAFLRADGGRAMLMRGTEGEIYANPRRCPEMKVYVDGEARVAVPAEEGGAPPLAGLPDAPSVADNAALIRAMLAGEVPVPAPIRAQVAALASVAA</sequence>
<dbReference type="GO" id="GO:0003677">
    <property type="term" value="F:DNA binding"/>
    <property type="evidence" value="ECO:0007669"/>
    <property type="project" value="UniProtKB-KW"/>
</dbReference>
<dbReference type="PANTHER" id="PTHR43285">
    <property type="entry name" value="ANTHRANILATE PHOSPHORIBOSYLTRANSFERASE"/>
    <property type="match status" value="1"/>
</dbReference>
<reference evidence="4 5" key="1">
    <citation type="submission" date="2018-09" db="EMBL/GenBank/DDBJ databases">
        <title>Metagenome Assembled Genomes from an Advanced Water Purification Facility.</title>
        <authorList>
            <person name="Stamps B.W."/>
            <person name="Spear J.R."/>
        </authorList>
    </citation>
    <scope>NUCLEOTIDE SEQUENCE [LARGE SCALE GENOMIC DNA]</scope>
    <source>
        <strain evidence="4">Bin_27_1</strain>
    </source>
</reference>
<dbReference type="GO" id="GO:0004048">
    <property type="term" value="F:anthranilate phosphoribosyltransferase activity"/>
    <property type="evidence" value="ECO:0007669"/>
    <property type="project" value="InterPro"/>
</dbReference>
<keyword evidence="2" id="KW-0808">Transferase</keyword>
<dbReference type="InterPro" id="IPR035902">
    <property type="entry name" value="Nuc_phospho_transferase"/>
</dbReference>
<accession>A0A5C7SSP2</accession>
<keyword evidence="1" id="KW-0328">Glycosyltransferase</keyword>
<dbReference type="InterPro" id="IPR005940">
    <property type="entry name" value="Anthranilate_Pribosyl_Tfrase"/>
</dbReference>
<protein>
    <submittedName>
        <fullName evidence="4">DNA-binding protein YbiB</fullName>
    </submittedName>
</protein>
<organism evidence="4 5">
    <name type="scientific">Thauera aminoaromatica</name>
    <dbReference type="NCBI Taxonomy" id="164330"/>
    <lineage>
        <taxon>Bacteria</taxon>
        <taxon>Pseudomonadati</taxon>
        <taxon>Pseudomonadota</taxon>
        <taxon>Betaproteobacteria</taxon>
        <taxon>Rhodocyclales</taxon>
        <taxon>Zoogloeaceae</taxon>
        <taxon>Thauera</taxon>
    </lineage>
</organism>
<proteinExistence type="predicted"/>
<dbReference type="PANTHER" id="PTHR43285:SF4">
    <property type="entry name" value="TRANSFERASE"/>
    <property type="match status" value="1"/>
</dbReference>
<dbReference type="SUPFAM" id="SSF47648">
    <property type="entry name" value="Nucleoside phosphorylase/phosphoribosyltransferase N-terminal domain"/>
    <property type="match status" value="1"/>
</dbReference>
<gene>
    <name evidence="4" type="primary">ybiB</name>
    <name evidence="4" type="ORF">E6Q80_08730</name>
</gene>
<dbReference type="Pfam" id="PF02885">
    <property type="entry name" value="Glycos_trans_3N"/>
    <property type="match status" value="1"/>
</dbReference>
<dbReference type="Proteomes" id="UP000321192">
    <property type="component" value="Unassembled WGS sequence"/>
</dbReference>
<evidence type="ECO:0000259" key="3">
    <source>
        <dbReference type="Pfam" id="PF02885"/>
    </source>
</evidence>
<evidence type="ECO:0000256" key="1">
    <source>
        <dbReference type="ARBA" id="ARBA00022676"/>
    </source>
</evidence>
<comment type="caution">
    <text evidence="4">The sequence shown here is derived from an EMBL/GenBank/DDBJ whole genome shotgun (WGS) entry which is preliminary data.</text>
</comment>
<dbReference type="InterPro" id="IPR036320">
    <property type="entry name" value="Glycosyl_Trfase_fam3_N_dom_sf"/>
</dbReference>
<dbReference type="Gene3D" id="3.40.1030.10">
    <property type="entry name" value="Nucleoside phosphorylase/phosphoribosyltransferase catalytic domain"/>
    <property type="match status" value="1"/>
</dbReference>
<dbReference type="SUPFAM" id="SSF52418">
    <property type="entry name" value="Nucleoside phosphorylase/phosphoribosyltransferase catalytic domain"/>
    <property type="match status" value="1"/>
</dbReference>
<dbReference type="EMBL" id="SSFD01000127">
    <property type="protein sequence ID" value="TXH85885.1"/>
    <property type="molecule type" value="Genomic_DNA"/>
</dbReference>
<name>A0A5C7SSP2_THASP</name>
<keyword evidence="4" id="KW-0238">DNA-binding</keyword>
<dbReference type="GO" id="GO:0000162">
    <property type="term" value="P:L-tryptophan biosynthetic process"/>
    <property type="evidence" value="ECO:0007669"/>
    <property type="project" value="InterPro"/>
</dbReference>
<dbReference type="NCBIfam" id="NF006005">
    <property type="entry name" value="PRK08136.1"/>
    <property type="match status" value="1"/>
</dbReference>
<evidence type="ECO:0000313" key="4">
    <source>
        <dbReference type="EMBL" id="TXH85885.1"/>
    </source>
</evidence>
<dbReference type="Gene3D" id="1.20.970.10">
    <property type="entry name" value="Transferase, Pyrimidine Nucleoside Phosphorylase, Chain C"/>
    <property type="match status" value="1"/>
</dbReference>
<evidence type="ECO:0000313" key="5">
    <source>
        <dbReference type="Proteomes" id="UP000321192"/>
    </source>
</evidence>
<evidence type="ECO:0000256" key="2">
    <source>
        <dbReference type="ARBA" id="ARBA00022679"/>
    </source>
</evidence>
<feature type="domain" description="Glycosyl transferase family 3 N-terminal" evidence="3">
    <location>
        <begin position="5"/>
        <end position="68"/>
    </location>
</feature>
<dbReference type="AlphaFoldDB" id="A0A5C7SSP2"/>
<dbReference type="GO" id="GO:0005829">
    <property type="term" value="C:cytosol"/>
    <property type="evidence" value="ECO:0007669"/>
    <property type="project" value="TreeGrafter"/>
</dbReference>